<evidence type="ECO:0000313" key="3">
    <source>
        <dbReference type="Proteomes" id="UP000476281"/>
    </source>
</evidence>
<name>A0A6L3X570_9ENTR</name>
<gene>
    <name evidence="2" type="ORF">F9C29_36490</name>
</gene>
<evidence type="ECO:0000313" key="2">
    <source>
        <dbReference type="EMBL" id="KAB2417276.1"/>
    </source>
</evidence>
<dbReference type="SUPFAM" id="SSF51445">
    <property type="entry name" value="(Trans)glycosidases"/>
    <property type="match status" value="1"/>
</dbReference>
<dbReference type="Proteomes" id="UP000476281">
    <property type="component" value="Unassembled WGS sequence"/>
</dbReference>
<dbReference type="EMBL" id="WBSZ01003013">
    <property type="protein sequence ID" value="KAB2417276.1"/>
    <property type="molecule type" value="Genomic_DNA"/>
</dbReference>
<dbReference type="GO" id="GO:0005975">
    <property type="term" value="P:carbohydrate metabolic process"/>
    <property type="evidence" value="ECO:0007669"/>
    <property type="project" value="InterPro"/>
</dbReference>
<reference evidence="2 3" key="1">
    <citation type="submission" date="2019-09" db="EMBL/GenBank/DDBJ databases">
        <title>Reversal of blaTEM antimicrobial resistance by CRISPR-Cas9 in clinical E. coli and other Enterobacteriaceae strains.</title>
        <authorList>
            <person name="Tagliaferri T."/>
            <person name="Guimaraes N."/>
            <person name="Pereira M."/>
            <person name="Felicori L."/>
            <person name="Horz H.-P."/>
            <person name="Santos S."/>
            <person name="Mendes T."/>
        </authorList>
    </citation>
    <scope>NUCLEOTIDE SEQUENCE [LARGE SCALE GENOMIC DNA]</scope>
    <source>
        <strain evidence="2 3">E2_blaTEM_MG</strain>
    </source>
</reference>
<organism evidence="2 3">
    <name type="scientific">Enterobacter hormaechei</name>
    <dbReference type="NCBI Taxonomy" id="158836"/>
    <lineage>
        <taxon>Bacteria</taxon>
        <taxon>Pseudomonadati</taxon>
        <taxon>Pseudomonadota</taxon>
        <taxon>Gammaproteobacteria</taxon>
        <taxon>Enterobacterales</taxon>
        <taxon>Enterobacteriaceae</taxon>
        <taxon>Enterobacter</taxon>
        <taxon>Enterobacter cloacae complex</taxon>
    </lineage>
</organism>
<comment type="caution">
    <text evidence="2">The sequence shown here is derived from an EMBL/GenBank/DDBJ whole genome shotgun (WGS) entry which is preliminary data.</text>
</comment>
<accession>A0A6L3X570</accession>
<dbReference type="Gene3D" id="3.20.20.80">
    <property type="entry name" value="Glycosidases"/>
    <property type="match status" value="1"/>
</dbReference>
<dbReference type="InterPro" id="IPR017853">
    <property type="entry name" value="GH"/>
</dbReference>
<feature type="domain" description="Glycosyl hydrolase family 13 catalytic" evidence="1">
    <location>
        <begin position="20"/>
        <end position="59"/>
    </location>
</feature>
<feature type="non-terminal residue" evidence="2">
    <location>
        <position position="59"/>
    </location>
</feature>
<protein>
    <recommendedName>
        <fullName evidence="1">Glycosyl hydrolase family 13 catalytic domain-containing protein</fullName>
    </recommendedName>
</protein>
<proteinExistence type="predicted"/>
<dbReference type="InterPro" id="IPR006047">
    <property type="entry name" value="GH13_cat_dom"/>
</dbReference>
<dbReference type="Pfam" id="PF00128">
    <property type="entry name" value="Alpha-amylase"/>
    <property type="match status" value="1"/>
</dbReference>
<sequence length="59" mass="6700">MIPSSTYRIQFRNGMTFDRVVDLIPYMKDLGISHLYASPVFTATTDSTHGYDVTDPNEI</sequence>
<dbReference type="AlphaFoldDB" id="A0A6L3X570"/>
<evidence type="ECO:0000259" key="1">
    <source>
        <dbReference type="Pfam" id="PF00128"/>
    </source>
</evidence>